<comment type="caution">
    <text evidence="1">The sequence shown here is derived from an EMBL/GenBank/DDBJ whole genome shotgun (WGS) entry which is preliminary data.</text>
</comment>
<evidence type="ECO:0000313" key="2">
    <source>
        <dbReference type="Proteomes" id="UP001430804"/>
    </source>
</evidence>
<evidence type="ECO:0000313" key="1">
    <source>
        <dbReference type="EMBL" id="MBW3098515.1"/>
    </source>
</evidence>
<dbReference type="Proteomes" id="UP001430804">
    <property type="component" value="Unassembled WGS sequence"/>
</dbReference>
<protein>
    <submittedName>
        <fullName evidence="1">VWA domain-containing protein</fullName>
    </submittedName>
</protein>
<dbReference type="EMBL" id="JAHWQX010000003">
    <property type="protein sequence ID" value="MBW3098515.1"/>
    <property type="molecule type" value="Genomic_DNA"/>
</dbReference>
<gene>
    <name evidence="1" type="ORF">KY465_14620</name>
</gene>
<reference evidence="1" key="1">
    <citation type="submission" date="2021-07" db="EMBL/GenBank/DDBJ databases">
        <title>Pseudohoeflea marina sp. nov. a polyhydroxyalcanoate-producing bacterium.</title>
        <authorList>
            <person name="Zheng W."/>
            <person name="Yu S."/>
            <person name="Huang Y."/>
        </authorList>
    </citation>
    <scope>NUCLEOTIDE SEQUENCE</scope>
    <source>
        <strain evidence="1">DP4N28-3</strain>
    </source>
</reference>
<sequence length="245" mass="26272">MAPRKGDSDSVVPRSSAAELAAFKQAAQALAQRQGATGAGRLVFALDATMSRQPTWDLACELQAEMFEVADEMDGLEIQLLYFRGLGECRASKWTGRSGELARLMQKIDCRGGRTQIEKVLKHARAEAGRGRVNALIYIGDAMEENVDQLCVLAGELGLRKLPCFMFHEGGDPAAEAAFREIARLSGGAYARFNAAAAAELKALLGAVARYASGGRVALEHQGGEAARLLLRQLPPDRGDKRGNA</sequence>
<organism evidence="1 2">
    <name type="scientific">Pseudohoeflea coraliihabitans</name>
    <dbReference type="NCBI Taxonomy" id="2860393"/>
    <lineage>
        <taxon>Bacteria</taxon>
        <taxon>Pseudomonadati</taxon>
        <taxon>Pseudomonadota</taxon>
        <taxon>Alphaproteobacteria</taxon>
        <taxon>Hyphomicrobiales</taxon>
        <taxon>Rhizobiaceae</taxon>
        <taxon>Pseudohoeflea</taxon>
    </lineage>
</organism>
<keyword evidence="2" id="KW-1185">Reference proteome</keyword>
<proteinExistence type="predicted"/>
<name>A0ABS6WRF8_9HYPH</name>
<accession>A0ABS6WRF8</accession>